<dbReference type="SUPFAM" id="SSF52733">
    <property type="entry name" value="Nicotinate mononucleotide:5,6-dimethylbenzimidazole phosphoribosyltransferase (CobT)"/>
    <property type="match status" value="1"/>
</dbReference>
<dbReference type="PANTHER" id="PTHR43463">
    <property type="entry name" value="NICOTINATE-NUCLEOTIDE--DIMETHYLBENZIMIDAZOLE PHOSPHORIBOSYLTRANSFERASE"/>
    <property type="match status" value="1"/>
</dbReference>
<dbReference type="EMBL" id="FLUO01000001">
    <property type="protein sequence ID" value="SBW08242.1"/>
    <property type="molecule type" value="Genomic_DNA"/>
</dbReference>
<proteinExistence type="inferred from homology"/>
<keyword evidence="6 10" id="KW-0328">Glycosyltransferase</keyword>
<comment type="function">
    <text evidence="10">Catalyzes the synthesis of alpha-ribazole-5'-phosphate from nicotinate mononucleotide (NAMN) and 5,6-dimethylbenzimidazole (DMB).</text>
</comment>
<dbReference type="InterPro" id="IPR017846">
    <property type="entry name" value="Nict_dMeBzImd_PRibTrfase_bact"/>
</dbReference>
<evidence type="ECO:0000256" key="3">
    <source>
        <dbReference type="ARBA" id="ARBA00011991"/>
    </source>
</evidence>
<feature type="active site" description="Proton acceptor" evidence="10">
    <location>
        <position position="308"/>
    </location>
</feature>
<dbReference type="EC" id="2.4.2.21" evidence="3 10"/>
<dbReference type="InterPro" id="IPR003200">
    <property type="entry name" value="Nict_dMeBzImd_PRibTrfase"/>
</dbReference>
<gene>
    <name evidence="10 11" type="primary">cobT</name>
    <name evidence="11" type="ORF">KL86APRO_12361</name>
</gene>
<evidence type="ECO:0000256" key="4">
    <source>
        <dbReference type="ARBA" id="ARBA00015486"/>
    </source>
</evidence>
<comment type="pathway">
    <text evidence="1 10">Nucleoside biosynthesis; alpha-ribazole biosynthesis; alpha-ribazole from 5,6-dimethylbenzimidazole: step 1/2.</text>
</comment>
<evidence type="ECO:0000256" key="6">
    <source>
        <dbReference type="ARBA" id="ARBA00022676"/>
    </source>
</evidence>
<protein>
    <recommendedName>
        <fullName evidence="4 10">Nicotinate-nucleotide--dimethylbenzimidazole phosphoribosyltransferase</fullName>
        <shortName evidence="10">NN:DBI PRT</shortName>
        <ecNumber evidence="3 10">2.4.2.21</ecNumber>
    </recommendedName>
    <alternativeName>
        <fullName evidence="8 10">N(1)-alpha-phosphoribosyltransferase</fullName>
    </alternativeName>
</protein>
<evidence type="ECO:0000256" key="1">
    <source>
        <dbReference type="ARBA" id="ARBA00005049"/>
    </source>
</evidence>
<dbReference type="NCBIfam" id="TIGR03160">
    <property type="entry name" value="cobT_DBIPRT"/>
    <property type="match status" value="1"/>
</dbReference>
<keyword evidence="7 10" id="KW-0808">Transferase</keyword>
<dbReference type="NCBIfam" id="NF000996">
    <property type="entry name" value="PRK00105.1"/>
    <property type="match status" value="1"/>
</dbReference>
<accession>A0A212K9C2</accession>
<evidence type="ECO:0000256" key="9">
    <source>
        <dbReference type="ARBA" id="ARBA00047340"/>
    </source>
</evidence>
<evidence type="ECO:0000256" key="2">
    <source>
        <dbReference type="ARBA" id="ARBA00007110"/>
    </source>
</evidence>
<dbReference type="GO" id="GO:0009236">
    <property type="term" value="P:cobalamin biosynthetic process"/>
    <property type="evidence" value="ECO:0007669"/>
    <property type="project" value="UniProtKB-UniRule"/>
</dbReference>
<dbReference type="InterPro" id="IPR023195">
    <property type="entry name" value="Nict_dMeBzImd_PRibTrfase_N"/>
</dbReference>
<dbReference type="AlphaFoldDB" id="A0A212K9C2"/>
<dbReference type="Gene3D" id="3.40.50.10210">
    <property type="match status" value="1"/>
</dbReference>
<dbReference type="CDD" id="cd02439">
    <property type="entry name" value="DMB-PRT_CobT"/>
    <property type="match status" value="1"/>
</dbReference>
<dbReference type="GO" id="GO:0008939">
    <property type="term" value="F:nicotinate-nucleotide-dimethylbenzimidazole phosphoribosyltransferase activity"/>
    <property type="evidence" value="ECO:0007669"/>
    <property type="project" value="UniProtKB-UniRule"/>
</dbReference>
<organism evidence="11">
    <name type="scientific">uncultured Alphaproteobacteria bacterium</name>
    <dbReference type="NCBI Taxonomy" id="91750"/>
    <lineage>
        <taxon>Bacteria</taxon>
        <taxon>Pseudomonadati</taxon>
        <taxon>Pseudomonadota</taxon>
        <taxon>Alphaproteobacteria</taxon>
        <taxon>environmental samples</taxon>
    </lineage>
</organism>
<dbReference type="PANTHER" id="PTHR43463:SF1">
    <property type="entry name" value="NICOTINATE-NUCLEOTIDE--DIMETHYLBENZIMIDAZOLE PHOSPHORIBOSYLTRANSFERASE"/>
    <property type="match status" value="1"/>
</dbReference>
<evidence type="ECO:0000256" key="7">
    <source>
        <dbReference type="ARBA" id="ARBA00022679"/>
    </source>
</evidence>
<evidence type="ECO:0000256" key="5">
    <source>
        <dbReference type="ARBA" id="ARBA00022573"/>
    </source>
</evidence>
<keyword evidence="5 10" id="KW-0169">Cobalamin biosynthesis</keyword>
<evidence type="ECO:0000256" key="10">
    <source>
        <dbReference type="HAMAP-Rule" id="MF_00230"/>
    </source>
</evidence>
<dbReference type="HAMAP" id="MF_00230">
    <property type="entry name" value="CobT"/>
    <property type="match status" value="1"/>
</dbReference>
<evidence type="ECO:0000313" key="11">
    <source>
        <dbReference type="EMBL" id="SBW08242.1"/>
    </source>
</evidence>
<dbReference type="UniPathway" id="UPA00061">
    <property type="reaction ID" value="UER00516"/>
</dbReference>
<evidence type="ECO:0000256" key="8">
    <source>
        <dbReference type="ARBA" id="ARBA00030686"/>
    </source>
</evidence>
<dbReference type="InterPro" id="IPR036087">
    <property type="entry name" value="Nict_dMeBzImd_PRibTrfase_sf"/>
</dbReference>
<name>A0A212K9C2_9PROT</name>
<comment type="catalytic activity">
    <reaction evidence="9 10">
        <text>5,6-dimethylbenzimidazole + nicotinate beta-D-ribonucleotide = alpha-ribazole 5'-phosphate + nicotinate + H(+)</text>
        <dbReference type="Rhea" id="RHEA:11196"/>
        <dbReference type="ChEBI" id="CHEBI:15378"/>
        <dbReference type="ChEBI" id="CHEBI:15890"/>
        <dbReference type="ChEBI" id="CHEBI:32544"/>
        <dbReference type="ChEBI" id="CHEBI:57502"/>
        <dbReference type="ChEBI" id="CHEBI:57918"/>
        <dbReference type="EC" id="2.4.2.21"/>
    </reaction>
</comment>
<dbReference type="Pfam" id="PF02277">
    <property type="entry name" value="DBI_PRT"/>
    <property type="match status" value="1"/>
</dbReference>
<dbReference type="Gene3D" id="1.10.1610.10">
    <property type="match status" value="1"/>
</dbReference>
<sequence>MVKALIVSSLDDVRALVAAMPGPDEAAADAARTREANLTKPPGSLGRIEEFAEWLSAWQGHHPPEMKHPHAAVFCANHGVARLGVSAFPMEVTAQMHANYLAGGAGFNAMCKAMDVPYDVHAIEIDTPTADFTEGPAMTEPELVAAIGVGLRAVPADASVFCPGEMGIGNTASAAALLCALYGGDAAEWTGAGSGVVGADLARKVEVVRQGVALHTADAPDPLEILRRLGGRELAAMLGAILAARHLRVPVLIDGFLCSAAGAILAAMRADALDHCRFSHASAEPGHARLMAKLGGKPILHLDMRLGEATGAVLASGILRTAVAVHTELLTFEEARVTRNHPVS</sequence>
<comment type="similarity">
    <text evidence="2 10">Belongs to the CobT family.</text>
</comment>
<reference evidence="11" key="1">
    <citation type="submission" date="2016-04" db="EMBL/GenBank/DDBJ databases">
        <authorList>
            <person name="Evans L.H."/>
            <person name="Alamgir A."/>
            <person name="Owens N."/>
            <person name="Weber N.D."/>
            <person name="Virtaneva K."/>
            <person name="Barbian K."/>
            <person name="Babar A."/>
            <person name="Rosenke K."/>
        </authorList>
    </citation>
    <scope>NUCLEOTIDE SEQUENCE</scope>
    <source>
        <strain evidence="11">86</strain>
    </source>
</reference>